<evidence type="ECO:0000256" key="1">
    <source>
        <dbReference type="ARBA" id="ARBA00022723"/>
    </source>
</evidence>
<dbReference type="Proteomes" id="UP000002985">
    <property type="component" value="Unassembled WGS sequence"/>
</dbReference>
<dbReference type="InterPro" id="IPR018146">
    <property type="entry name" value="Glyoxalase_1_CS"/>
</dbReference>
<proteinExistence type="predicted"/>
<feature type="domain" description="VOC" evidence="2">
    <location>
        <begin position="4"/>
        <end position="151"/>
    </location>
</feature>
<reference evidence="3 4" key="1">
    <citation type="journal article" date="2012" name="FEBS Lett.">
        <title>Anammox organism KSU-1 expresses a NirK-type copper-containing nitrite reductase instead of a NirS-type with cytochrome cd1.</title>
        <authorList>
            <person name="Hira D."/>
            <person name="Toh H."/>
            <person name="Migita C.T."/>
            <person name="Okubo H."/>
            <person name="Nishiyama T."/>
            <person name="Hattori M."/>
            <person name="Furukawa K."/>
            <person name="Fujii T."/>
        </authorList>
    </citation>
    <scope>NUCLEOTIDE SEQUENCE [LARGE SCALE GENOMIC DNA]</scope>
</reference>
<dbReference type="PANTHER" id="PTHR43048:SF3">
    <property type="entry name" value="METHYLMALONYL-COA EPIMERASE, MITOCHONDRIAL"/>
    <property type="match status" value="1"/>
</dbReference>
<dbReference type="InterPro" id="IPR037523">
    <property type="entry name" value="VOC_core"/>
</dbReference>
<organism evidence="3 4">
    <name type="scientific">Candidatus Jettenia caeni</name>
    <dbReference type="NCBI Taxonomy" id="247490"/>
    <lineage>
        <taxon>Bacteria</taxon>
        <taxon>Pseudomonadati</taxon>
        <taxon>Planctomycetota</taxon>
        <taxon>Candidatus Brocadiia</taxon>
        <taxon>Candidatus Brocadiales</taxon>
        <taxon>Candidatus Brocadiaceae</taxon>
        <taxon>Candidatus Jettenia</taxon>
    </lineage>
</organism>
<dbReference type="InterPro" id="IPR004360">
    <property type="entry name" value="Glyas_Fos-R_dOase_dom"/>
</dbReference>
<dbReference type="SUPFAM" id="SSF54593">
    <property type="entry name" value="Glyoxalase/Bleomycin resistance protein/Dihydroxybiphenyl dioxygenase"/>
    <property type="match status" value="1"/>
</dbReference>
<dbReference type="EMBL" id="BAFH01000003">
    <property type="protein sequence ID" value="GAB62301.1"/>
    <property type="molecule type" value="Genomic_DNA"/>
</dbReference>
<dbReference type="PROSITE" id="PS00934">
    <property type="entry name" value="GLYOXALASE_I_1"/>
    <property type="match status" value="1"/>
</dbReference>
<evidence type="ECO:0000313" key="3">
    <source>
        <dbReference type="EMBL" id="GAB62301.1"/>
    </source>
</evidence>
<evidence type="ECO:0000259" key="2">
    <source>
        <dbReference type="PROSITE" id="PS51819"/>
    </source>
</evidence>
<dbReference type="OrthoDB" id="9800322at2"/>
<dbReference type="InterPro" id="IPR051785">
    <property type="entry name" value="MMCE/EMCE_epimerase"/>
</dbReference>
<dbReference type="GO" id="GO:0046491">
    <property type="term" value="P:L-methylmalonyl-CoA metabolic process"/>
    <property type="evidence" value="ECO:0007669"/>
    <property type="project" value="TreeGrafter"/>
</dbReference>
<dbReference type="STRING" id="247490.KSU1_C0705"/>
<dbReference type="GO" id="GO:0004462">
    <property type="term" value="F:lactoylglutathione lyase activity"/>
    <property type="evidence" value="ECO:0007669"/>
    <property type="project" value="InterPro"/>
</dbReference>
<dbReference type="GO" id="GO:0046872">
    <property type="term" value="F:metal ion binding"/>
    <property type="evidence" value="ECO:0007669"/>
    <property type="project" value="UniProtKB-KW"/>
</dbReference>
<name>I3IKQ6_9BACT</name>
<dbReference type="Pfam" id="PF00903">
    <property type="entry name" value="Glyoxalase"/>
    <property type="match status" value="1"/>
</dbReference>
<dbReference type="PROSITE" id="PS51819">
    <property type="entry name" value="VOC"/>
    <property type="match status" value="1"/>
</dbReference>
<dbReference type="AlphaFoldDB" id="I3IKQ6"/>
<dbReference type="InterPro" id="IPR029068">
    <property type="entry name" value="Glyas_Bleomycin-R_OHBP_Dase"/>
</dbReference>
<accession>I3IKQ6</accession>
<protein>
    <recommendedName>
        <fullName evidence="2">VOC domain-containing protein</fullName>
    </recommendedName>
</protein>
<sequence>MIYAVDHINLVVSNLERSVQFYTELLGFKEIRRAHLEGDWIESVVGLKNIHADVVYIVAPAGEPRLELLCYTSPRGEILSINSLANTIGLRHIAFRVENIHTVARHLKEAGIKVISNPVAVPTSTVTHDAGHKILCYFLDPDGILLELAEYQ</sequence>
<dbReference type="eggNOG" id="COG0346">
    <property type="taxonomic scope" value="Bacteria"/>
</dbReference>
<keyword evidence="1" id="KW-0479">Metal-binding</keyword>
<comment type="caution">
    <text evidence="3">The sequence shown here is derived from an EMBL/GenBank/DDBJ whole genome shotgun (WGS) entry which is preliminary data.</text>
</comment>
<evidence type="ECO:0000313" key="4">
    <source>
        <dbReference type="Proteomes" id="UP000002985"/>
    </source>
</evidence>
<gene>
    <name evidence="3" type="ORF">KSU1_C0705</name>
</gene>
<dbReference type="PANTHER" id="PTHR43048">
    <property type="entry name" value="METHYLMALONYL-COA EPIMERASE"/>
    <property type="match status" value="1"/>
</dbReference>
<keyword evidence="4" id="KW-1185">Reference proteome</keyword>
<dbReference type="Gene3D" id="3.10.180.10">
    <property type="entry name" value="2,3-Dihydroxybiphenyl 1,2-Dioxygenase, domain 1"/>
    <property type="match status" value="1"/>
</dbReference>
<dbReference type="GO" id="GO:0004493">
    <property type="term" value="F:methylmalonyl-CoA epimerase activity"/>
    <property type="evidence" value="ECO:0007669"/>
    <property type="project" value="TreeGrafter"/>
</dbReference>